<keyword evidence="1" id="KW-0732">Signal</keyword>
<organism evidence="2 3">
    <name type="scientific">Ruegeria sediminis</name>
    <dbReference type="NCBI Taxonomy" id="2583820"/>
    <lineage>
        <taxon>Bacteria</taxon>
        <taxon>Pseudomonadati</taxon>
        <taxon>Pseudomonadota</taxon>
        <taxon>Alphaproteobacteria</taxon>
        <taxon>Rhodobacterales</taxon>
        <taxon>Roseobacteraceae</taxon>
        <taxon>Ruegeria</taxon>
    </lineage>
</organism>
<gene>
    <name evidence="2" type="ORF">FGK63_17615</name>
</gene>
<name>A0ABY2WTN7_9RHOB</name>
<keyword evidence="3" id="KW-1185">Reference proteome</keyword>
<dbReference type="RefSeq" id="WP_138844712.1">
    <property type="nucleotide sequence ID" value="NZ_VCPD01000007.1"/>
</dbReference>
<feature type="chain" id="PRO_5045188562" evidence="1">
    <location>
        <begin position="25"/>
        <end position="507"/>
    </location>
</feature>
<dbReference type="EMBL" id="VCPD01000007">
    <property type="protein sequence ID" value="TMV04897.1"/>
    <property type="molecule type" value="Genomic_DNA"/>
</dbReference>
<reference evidence="2 3" key="1">
    <citation type="submission" date="2019-05" db="EMBL/GenBank/DDBJ databases">
        <title>Ruegeria sp. nov., isolated from tidal flat.</title>
        <authorList>
            <person name="Kim W."/>
        </authorList>
    </citation>
    <scope>NUCLEOTIDE SEQUENCE [LARGE SCALE GENOMIC DNA]</scope>
    <source>
        <strain evidence="2 3">CAU 1488</strain>
    </source>
</reference>
<evidence type="ECO:0000256" key="1">
    <source>
        <dbReference type="SAM" id="SignalP"/>
    </source>
</evidence>
<dbReference type="Pfam" id="PF09898">
    <property type="entry name" value="DUF2125"/>
    <property type="match status" value="1"/>
</dbReference>
<comment type="caution">
    <text evidence="2">The sequence shown here is derived from an EMBL/GenBank/DDBJ whole genome shotgun (WGS) entry which is preliminary data.</text>
</comment>
<protein>
    <submittedName>
        <fullName evidence="2">DUF2125 domain-containing protein</fullName>
    </submittedName>
</protein>
<evidence type="ECO:0000313" key="3">
    <source>
        <dbReference type="Proteomes" id="UP001193035"/>
    </source>
</evidence>
<sequence length="507" mass="53410">MSVLFRRSCGAAIAYAVATQGAWADLTADQVWADWQTYLGGMGYEVSGDKSSAGDVTTISNMTMTMALPEEDGQFAMTIPEMTLTENGDGTVSLGLPASFPMVIDGKADGESFRAELTYSHDGMTVVVSGSPEEMTYDYSAARIGVALASIEADGETMPDDVVSAAMNMVNVAGMSKMTIGESRDLDQSFTADSLSYDVAFDDPESQDAGKLKGNLNTLTFEGSGTVPSDMNTADYQSMIEAGFNFAGEFNFASGSTEIAGSGEGEEFTMSSVSEGGRFAIVTDADHIGYDIAQNGVKLAVNTVELPFPIELAMAQAGIKFEIPVQASDEEQPFAFAMNLTEFTMSDAIWGMFDPAGALPRDPATIALDTSGTAKVKVNFLDPEVAETLEATNTPPGELHSLKINQLLVAMIGAKLTGSGEFTFDNSNLEAFDGMPAPSGIAKLQLVGANALIDKLIGMGLMTDNDAMGARMMMGMFGVPGDAPDTLNSTIEINEQGQILANGQRIK</sequence>
<accession>A0ABY2WTN7</accession>
<proteinExistence type="predicted"/>
<dbReference type="Proteomes" id="UP001193035">
    <property type="component" value="Unassembled WGS sequence"/>
</dbReference>
<feature type="signal peptide" evidence="1">
    <location>
        <begin position="1"/>
        <end position="24"/>
    </location>
</feature>
<dbReference type="InterPro" id="IPR018666">
    <property type="entry name" value="DUF2125"/>
</dbReference>
<evidence type="ECO:0000313" key="2">
    <source>
        <dbReference type="EMBL" id="TMV04897.1"/>
    </source>
</evidence>